<name>A0ABQ0GXI6_9HYPH</name>
<keyword evidence="1" id="KW-0812">Transmembrane</keyword>
<organism evidence="2 3">
    <name type="scientific">Phyllobacterium phragmitis</name>
    <dbReference type="NCBI Taxonomy" id="2670329"/>
    <lineage>
        <taxon>Bacteria</taxon>
        <taxon>Pseudomonadati</taxon>
        <taxon>Pseudomonadota</taxon>
        <taxon>Alphaproteobacteria</taxon>
        <taxon>Hyphomicrobiales</taxon>
        <taxon>Phyllobacteriaceae</taxon>
        <taxon>Phyllobacterium</taxon>
    </lineage>
</organism>
<comment type="caution">
    <text evidence="2">The sequence shown here is derived from an EMBL/GenBank/DDBJ whole genome shotgun (WGS) entry which is preliminary data.</text>
</comment>
<dbReference type="EMBL" id="BAAFZP010000001">
    <property type="protein sequence ID" value="GAB1581384.1"/>
    <property type="molecule type" value="Genomic_DNA"/>
</dbReference>
<dbReference type="RefSeq" id="WP_183429496.1">
    <property type="nucleotide sequence ID" value="NZ_BAAFZP010000001.1"/>
</dbReference>
<sequence length="181" mass="19826">MGRLFHALLVGLIGAGIVHVAVLMLVPVYSDRNAWSRISGYGAPYRFHLIEAEKDGRGGAHDPLFQEAACRFDLTGGPVRITAAGDNVPFWSVSIYNRSAENLYSLNDRTSTDGKLDLVIANPVQMLNLKKDLPETAAQSILIEEDMDEGIVLIRGFTPDESWQPPVRDFLSKAGCALLPM</sequence>
<gene>
    <name evidence="2" type="ORF">PPNSA23_13270</name>
</gene>
<evidence type="ECO:0000313" key="3">
    <source>
        <dbReference type="Proteomes" id="UP001628091"/>
    </source>
</evidence>
<keyword evidence="1" id="KW-0472">Membrane</keyword>
<evidence type="ECO:0000256" key="1">
    <source>
        <dbReference type="SAM" id="Phobius"/>
    </source>
</evidence>
<feature type="transmembrane region" description="Helical" evidence="1">
    <location>
        <begin position="6"/>
        <end position="29"/>
    </location>
</feature>
<accession>A0ABQ0GXI6</accession>
<proteinExistence type="predicted"/>
<dbReference type="InterPro" id="IPR014456">
    <property type="entry name" value="UCP010244_IM"/>
</dbReference>
<keyword evidence="3" id="KW-1185">Reference proteome</keyword>
<dbReference type="PIRSF" id="PIRSF010244">
    <property type="entry name" value="UCP010244_imp"/>
    <property type="match status" value="1"/>
</dbReference>
<keyword evidence="1" id="KW-1133">Transmembrane helix</keyword>
<evidence type="ECO:0000313" key="2">
    <source>
        <dbReference type="EMBL" id="GAB1581384.1"/>
    </source>
</evidence>
<reference evidence="2 3" key="1">
    <citation type="submission" date="2024-10" db="EMBL/GenBank/DDBJ databases">
        <title>Isolation, draft genome sequencing and identification of Phyllobacterium sp. NSA23, isolated from leaf soil.</title>
        <authorList>
            <person name="Akita H."/>
        </authorList>
    </citation>
    <scope>NUCLEOTIDE SEQUENCE [LARGE SCALE GENOMIC DNA]</scope>
    <source>
        <strain evidence="2 3">NSA23</strain>
    </source>
</reference>
<protein>
    <submittedName>
        <fullName evidence="2">DUF1254 domain-containing protein</fullName>
    </submittedName>
</protein>
<dbReference type="Proteomes" id="UP001628091">
    <property type="component" value="Unassembled WGS sequence"/>
</dbReference>